<evidence type="ECO:0000256" key="7">
    <source>
        <dbReference type="ARBA" id="ARBA00022801"/>
    </source>
</evidence>
<name>A0A1E2VEI3_9GAMM</name>
<dbReference type="Pfam" id="PF07687">
    <property type="entry name" value="M20_dimer"/>
    <property type="match status" value="1"/>
</dbReference>
<evidence type="ECO:0000256" key="4">
    <source>
        <dbReference type="ARBA" id="ARBA00022571"/>
    </source>
</evidence>
<evidence type="ECO:0000256" key="6">
    <source>
        <dbReference type="ARBA" id="ARBA00022723"/>
    </source>
</evidence>
<comment type="caution">
    <text evidence="11">The sequence shown here is derived from an EMBL/GenBank/DDBJ whole genome shotgun (WGS) entry which is preliminary data.</text>
</comment>
<keyword evidence="8" id="KW-0862">Zinc</keyword>
<proteinExistence type="inferred from homology"/>
<reference evidence="11 12" key="1">
    <citation type="submission" date="2016-08" db="EMBL/GenBank/DDBJ databases">
        <authorList>
            <person name="Seilhamer J.J."/>
        </authorList>
    </citation>
    <scope>NUCLEOTIDE SEQUENCE [LARGE SCALE GENOMIC DNA]</scope>
    <source>
        <strain evidence="11 12">PH27A</strain>
    </source>
</reference>
<dbReference type="InterPro" id="IPR050072">
    <property type="entry name" value="Peptidase_M20A"/>
</dbReference>
<keyword evidence="4" id="KW-0055">Arginine biosynthesis</keyword>
<dbReference type="PANTHER" id="PTHR43808:SF31">
    <property type="entry name" value="N-ACETYL-L-CITRULLINE DEACETYLASE"/>
    <property type="match status" value="1"/>
</dbReference>
<dbReference type="RefSeq" id="WP_069000097.1">
    <property type="nucleotide sequence ID" value="NZ_MDTQ01000001.1"/>
</dbReference>
<organism evidence="11 12">
    <name type="scientific">Terasakiispira papahanaumokuakeensis</name>
    <dbReference type="NCBI Taxonomy" id="197479"/>
    <lineage>
        <taxon>Bacteria</taxon>
        <taxon>Pseudomonadati</taxon>
        <taxon>Pseudomonadota</taxon>
        <taxon>Gammaproteobacteria</taxon>
        <taxon>Oceanospirillales</taxon>
        <taxon>Terasakiispira</taxon>
    </lineage>
</organism>
<keyword evidence="12" id="KW-1185">Reference proteome</keyword>
<dbReference type="InterPro" id="IPR002933">
    <property type="entry name" value="Peptidase_M20"/>
</dbReference>
<evidence type="ECO:0000256" key="8">
    <source>
        <dbReference type="ARBA" id="ARBA00022833"/>
    </source>
</evidence>
<dbReference type="InterPro" id="IPR010169">
    <property type="entry name" value="AcOrn-deacetyl"/>
</dbReference>
<keyword evidence="3" id="KW-0963">Cytoplasm</keyword>
<dbReference type="InterPro" id="IPR011650">
    <property type="entry name" value="Peptidase_M20_dimer"/>
</dbReference>
<evidence type="ECO:0000313" key="12">
    <source>
        <dbReference type="Proteomes" id="UP000094291"/>
    </source>
</evidence>
<protein>
    <submittedName>
        <fullName evidence="11">Acetylornithine deacetylase (ArgE)</fullName>
    </submittedName>
</protein>
<keyword evidence="7" id="KW-0378">Hydrolase</keyword>
<accession>A0A1E2VEI3</accession>
<evidence type="ECO:0000256" key="9">
    <source>
        <dbReference type="ARBA" id="ARBA00023285"/>
    </source>
</evidence>
<dbReference type="Gene3D" id="3.30.70.360">
    <property type="match status" value="1"/>
</dbReference>
<gene>
    <name evidence="11" type="ORF">BFW38_00280</name>
</gene>
<dbReference type="OrthoDB" id="3665926at2"/>
<evidence type="ECO:0000259" key="10">
    <source>
        <dbReference type="Pfam" id="PF07687"/>
    </source>
</evidence>
<dbReference type="NCBIfam" id="NF005710">
    <property type="entry name" value="PRK07522.1"/>
    <property type="match status" value="1"/>
</dbReference>
<dbReference type="CDD" id="cd03894">
    <property type="entry name" value="M20_ArgE"/>
    <property type="match status" value="1"/>
</dbReference>
<dbReference type="AlphaFoldDB" id="A0A1E2VEI3"/>
<sequence length="414" mass="45015">MNSGHRDPDGTSAPLSSIELLTQLVGFNTVSRESNLDLIDYVEAYLARYQVPTWRVSNDQGDKANLIAQIGPDVEGGVVLSGHTDVVPVVGQPWQTDPFTLTEREGRLYGRGSCDMKGFIACALAAVPQWCKQSLKRPIFLAFSYDEEIGCLGAPGLIERLMADCPRPRVAIVGEPTLMAPVVQQKGITTLRTRVEGIEAHSSQVNQGISAIHVAARLINKIEDIMAELKADGCCNSAFNVPHSSLHVGTIQGGTAINIMARHCEFEWEIRHLPEDGFEAVYDRFMRFTEALIKEYQQRLGEAAGDAFSITTTPLVSTVPALEHRDNTHAIALCEQLLGAQDYQAVAYATEAGQFQSAGLDTVICGPGSIAQAHQPDEYIELDQLRQGDRFMARLGDYLSGEALTASGSRQSAP</sequence>
<dbReference type="EMBL" id="MDTQ01000001">
    <property type="protein sequence ID" value="ODC05075.1"/>
    <property type="molecule type" value="Genomic_DNA"/>
</dbReference>
<dbReference type="GO" id="GO:0008777">
    <property type="term" value="F:acetylornithine deacetylase activity"/>
    <property type="evidence" value="ECO:0007669"/>
    <property type="project" value="TreeGrafter"/>
</dbReference>
<dbReference type="InterPro" id="IPR001261">
    <property type="entry name" value="ArgE/DapE_CS"/>
</dbReference>
<dbReference type="Pfam" id="PF01546">
    <property type="entry name" value="Peptidase_M20"/>
    <property type="match status" value="1"/>
</dbReference>
<evidence type="ECO:0000256" key="3">
    <source>
        <dbReference type="ARBA" id="ARBA00022490"/>
    </source>
</evidence>
<comment type="similarity">
    <text evidence="2">Belongs to the peptidase M20A family. ArgE subfamily.</text>
</comment>
<dbReference type="Proteomes" id="UP000094291">
    <property type="component" value="Unassembled WGS sequence"/>
</dbReference>
<dbReference type="SUPFAM" id="SSF53187">
    <property type="entry name" value="Zn-dependent exopeptidases"/>
    <property type="match status" value="1"/>
</dbReference>
<comment type="cofactor">
    <cofactor evidence="1">
        <name>Zn(2+)</name>
        <dbReference type="ChEBI" id="CHEBI:29105"/>
    </cofactor>
</comment>
<evidence type="ECO:0000313" key="11">
    <source>
        <dbReference type="EMBL" id="ODC05075.1"/>
    </source>
</evidence>
<dbReference type="InterPro" id="IPR036264">
    <property type="entry name" value="Bact_exopeptidase_dim_dom"/>
</dbReference>
<dbReference type="STRING" id="197479.BFW38_00280"/>
<dbReference type="Gene3D" id="3.40.630.10">
    <property type="entry name" value="Zn peptidases"/>
    <property type="match status" value="1"/>
</dbReference>
<dbReference type="PANTHER" id="PTHR43808">
    <property type="entry name" value="ACETYLORNITHINE DEACETYLASE"/>
    <property type="match status" value="1"/>
</dbReference>
<evidence type="ECO:0000256" key="5">
    <source>
        <dbReference type="ARBA" id="ARBA00022605"/>
    </source>
</evidence>
<dbReference type="GO" id="GO:0046872">
    <property type="term" value="F:metal ion binding"/>
    <property type="evidence" value="ECO:0007669"/>
    <property type="project" value="UniProtKB-KW"/>
</dbReference>
<dbReference type="PROSITE" id="PS00759">
    <property type="entry name" value="ARGE_DAPE_CPG2_2"/>
    <property type="match status" value="1"/>
</dbReference>
<keyword evidence="6" id="KW-0479">Metal-binding</keyword>
<keyword evidence="5" id="KW-0028">Amino-acid biosynthesis</keyword>
<evidence type="ECO:0000256" key="1">
    <source>
        <dbReference type="ARBA" id="ARBA00001947"/>
    </source>
</evidence>
<dbReference type="NCBIfam" id="TIGR01892">
    <property type="entry name" value="AcOrn-deacetyl"/>
    <property type="match status" value="1"/>
</dbReference>
<dbReference type="GO" id="GO:0006526">
    <property type="term" value="P:L-arginine biosynthetic process"/>
    <property type="evidence" value="ECO:0007669"/>
    <property type="project" value="UniProtKB-KW"/>
</dbReference>
<keyword evidence="9" id="KW-0170">Cobalt</keyword>
<feature type="domain" description="Peptidase M20 dimerisation" evidence="10">
    <location>
        <begin position="184"/>
        <end position="293"/>
    </location>
</feature>
<dbReference type="SUPFAM" id="SSF55031">
    <property type="entry name" value="Bacterial exopeptidase dimerisation domain"/>
    <property type="match status" value="1"/>
</dbReference>
<evidence type="ECO:0000256" key="2">
    <source>
        <dbReference type="ARBA" id="ARBA00005691"/>
    </source>
</evidence>